<protein>
    <recommendedName>
        <fullName evidence="4">Secreted protein</fullName>
    </recommendedName>
</protein>
<proteinExistence type="predicted"/>
<evidence type="ECO:0000313" key="3">
    <source>
        <dbReference type="Proteomes" id="UP001158067"/>
    </source>
</evidence>
<reference evidence="2 3" key="1">
    <citation type="submission" date="2017-05" db="EMBL/GenBank/DDBJ databases">
        <authorList>
            <person name="Varghese N."/>
            <person name="Submissions S."/>
        </authorList>
    </citation>
    <scope>NUCLEOTIDE SEQUENCE [LARGE SCALE GENOMIC DNA]</scope>
    <source>
        <strain evidence="2 3">DSM 25457</strain>
    </source>
</reference>
<sequence length="93" mass="10066">MRHETASVWLMLSIRFQRSKAAKASLQRIHRLQLTKRRCQGCITMTRVLCAARASVLRAGAPRVVTEPGRSRAAALKKLPGTTAPGISSGATP</sequence>
<accession>A0ABY1QU19</accession>
<keyword evidence="3" id="KW-1185">Reference proteome</keyword>
<name>A0ABY1QU19_9BACT</name>
<organism evidence="2 3">
    <name type="scientific">Neorhodopirellula lusitana</name>
    <dbReference type="NCBI Taxonomy" id="445327"/>
    <lineage>
        <taxon>Bacteria</taxon>
        <taxon>Pseudomonadati</taxon>
        <taxon>Planctomycetota</taxon>
        <taxon>Planctomycetia</taxon>
        <taxon>Pirellulales</taxon>
        <taxon>Pirellulaceae</taxon>
        <taxon>Neorhodopirellula</taxon>
    </lineage>
</organism>
<comment type="caution">
    <text evidence="2">The sequence shown here is derived from an EMBL/GenBank/DDBJ whole genome shotgun (WGS) entry which is preliminary data.</text>
</comment>
<gene>
    <name evidence="2" type="ORF">SAMN06265222_12728</name>
</gene>
<evidence type="ECO:0008006" key="4">
    <source>
        <dbReference type="Google" id="ProtNLM"/>
    </source>
</evidence>
<dbReference type="EMBL" id="FXUG01000027">
    <property type="protein sequence ID" value="SMP78783.1"/>
    <property type="molecule type" value="Genomic_DNA"/>
</dbReference>
<feature type="region of interest" description="Disordered" evidence="1">
    <location>
        <begin position="68"/>
        <end position="93"/>
    </location>
</feature>
<evidence type="ECO:0000256" key="1">
    <source>
        <dbReference type="SAM" id="MobiDB-lite"/>
    </source>
</evidence>
<dbReference type="Proteomes" id="UP001158067">
    <property type="component" value="Unassembled WGS sequence"/>
</dbReference>
<evidence type="ECO:0000313" key="2">
    <source>
        <dbReference type="EMBL" id="SMP78783.1"/>
    </source>
</evidence>